<sequence>MAIENCTVLLLAFFEDPVSELYLKFAHGTIQMFQISILKLDSDFITASEATQVYEELIIKLEERKANNFILFAANQLLVRLKYDNTVNDDKEKHFRKNVEGFYQTGIHYLKIWENSFDKANKFKWLMLQNDPTWEKIEASTIIVVSIVPNSINVDQLFDERSSLVQVLRRLKPKWTSLSKEEILKTHEKMEENIRCIF</sequence>
<protein>
    <submittedName>
        <fullName evidence="2">Uncharacterized protein LOC112684959</fullName>
    </submittedName>
</protein>
<gene>
    <name evidence="2" type="primary">LOC112684959</name>
</gene>
<dbReference type="Proteomes" id="UP000694846">
    <property type="component" value="Unplaced"/>
</dbReference>
<reference evidence="2" key="1">
    <citation type="submission" date="2025-08" db="UniProtKB">
        <authorList>
            <consortium name="RefSeq"/>
        </authorList>
    </citation>
    <scope>IDENTIFICATION</scope>
    <source>
        <tissue evidence="2">Whole body</tissue>
    </source>
</reference>
<proteinExistence type="predicted"/>
<accession>A0A8B8FPM6</accession>
<dbReference type="OrthoDB" id="8065135at2759"/>
<dbReference type="GeneID" id="112684959"/>
<dbReference type="RefSeq" id="XP_025412488.1">
    <property type="nucleotide sequence ID" value="XM_025556703.1"/>
</dbReference>
<evidence type="ECO:0000313" key="2">
    <source>
        <dbReference type="RefSeq" id="XP_025412488.1"/>
    </source>
</evidence>
<organism evidence="1 2">
    <name type="scientific">Sipha flava</name>
    <name type="common">yellow sugarcane aphid</name>
    <dbReference type="NCBI Taxonomy" id="143950"/>
    <lineage>
        <taxon>Eukaryota</taxon>
        <taxon>Metazoa</taxon>
        <taxon>Ecdysozoa</taxon>
        <taxon>Arthropoda</taxon>
        <taxon>Hexapoda</taxon>
        <taxon>Insecta</taxon>
        <taxon>Pterygota</taxon>
        <taxon>Neoptera</taxon>
        <taxon>Paraneoptera</taxon>
        <taxon>Hemiptera</taxon>
        <taxon>Sternorrhyncha</taxon>
        <taxon>Aphidomorpha</taxon>
        <taxon>Aphidoidea</taxon>
        <taxon>Aphididae</taxon>
        <taxon>Sipha</taxon>
    </lineage>
</organism>
<name>A0A8B8FPM6_9HEMI</name>
<keyword evidence="1" id="KW-1185">Reference proteome</keyword>
<evidence type="ECO:0000313" key="1">
    <source>
        <dbReference type="Proteomes" id="UP000694846"/>
    </source>
</evidence>
<dbReference type="AlphaFoldDB" id="A0A8B8FPM6"/>